<organism evidence="1 2">
    <name type="scientific">Pseudonocardia aurantiaca</name>
    <dbReference type="NCBI Taxonomy" id="75290"/>
    <lineage>
        <taxon>Bacteria</taxon>
        <taxon>Bacillati</taxon>
        <taxon>Actinomycetota</taxon>
        <taxon>Actinomycetes</taxon>
        <taxon>Pseudonocardiales</taxon>
        <taxon>Pseudonocardiaceae</taxon>
        <taxon>Pseudonocardia</taxon>
    </lineage>
</organism>
<evidence type="ECO:0000313" key="2">
    <source>
        <dbReference type="Proteomes" id="UP001597145"/>
    </source>
</evidence>
<proteinExistence type="predicted"/>
<accession>A0ABW4FXE7</accession>
<gene>
    <name evidence="1" type="ORF">ACFSCY_34960</name>
</gene>
<dbReference type="RefSeq" id="WP_379660062.1">
    <property type="nucleotide sequence ID" value="NZ_JBHUCP010000040.1"/>
</dbReference>
<comment type="caution">
    <text evidence="1">The sequence shown here is derived from an EMBL/GenBank/DDBJ whole genome shotgun (WGS) entry which is preliminary data.</text>
</comment>
<evidence type="ECO:0000313" key="1">
    <source>
        <dbReference type="EMBL" id="MFD1534631.1"/>
    </source>
</evidence>
<sequence length="178" mass="17868">GWTGDDVLRLGLSAEQPLSLVAGTLRPLGADVAVGGPDAPVDAVDGPGPRLAEDASVAAMARCLGDALIAVVSSGVTPQEPLRGVGLRRDPAAPDAPPLNVLCVAGDGATAVGISEAMWSGRSASTGQPYSQYLSDPQVEELGGDVPTVRMVARTAPGGPQTFLLQALEIGDLPGLPE</sequence>
<dbReference type="Proteomes" id="UP001597145">
    <property type="component" value="Unassembled WGS sequence"/>
</dbReference>
<dbReference type="EMBL" id="JBHUCP010000040">
    <property type="protein sequence ID" value="MFD1534631.1"/>
    <property type="molecule type" value="Genomic_DNA"/>
</dbReference>
<keyword evidence="2" id="KW-1185">Reference proteome</keyword>
<name>A0ABW4FXE7_9PSEU</name>
<feature type="non-terminal residue" evidence="1">
    <location>
        <position position="1"/>
    </location>
</feature>
<protein>
    <submittedName>
        <fullName evidence="1">Uncharacterized protein</fullName>
    </submittedName>
</protein>
<reference evidence="2" key="1">
    <citation type="journal article" date="2019" name="Int. J. Syst. Evol. Microbiol.">
        <title>The Global Catalogue of Microorganisms (GCM) 10K type strain sequencing project: providing services to taxonomists for standard genome sequencing and annotation.</title>
        <authorList>
            <consortium name="The Broad Institute Genomics Platform"/>
            <consortium name="The Broad Institute Genome Sequencing Center for Infectious Disease"/>
            <person name="Wu L."/>
            <person name="Ma J."/>
        </authorList>
    </citation>
    <scope>NUCLEOTIDE SEQUENCE [LARGE SCALE GENOMIC DNA]</scope>
    <source>
        <strain evidence="2">JCM 12165</strain>
    </source>
</reference>